<protein>
    <submittedName>
        <fullName evidence="4">Uncharacterized protein LOC129922990 isoform X1</fullName>
    </submittedName>
</protein>
<keyword evidence="3" id="KW-1185">Reference proteome</keyword>
<dbReference type="RefSeq" id="XP_055867554.1">
    <property type="nucleotide sequence ID" value="XM_056011579.1"/>
</dbReference>
<evidence type="ECO:0000313" key="3">
    <source>
        <dbReference type="Proteomes" id="UP001165740"/>
    </source>
</evidence>
<keyword evidence="1" id="KW-1133">Transmembrane helix</keyword>
<evidence type="ECO:0000313" key="4">
    <source>
        <dbReference type="RefSeq" id="XP_055867554.1"/>
    </source>
</evidence>
<feature type="chain" id="PRO_5040963236" evidence="2">
    <location>
        <begin position="29"/>
        <end position="401"/>
    </location>
</feature>
<evidence type="ECO:0000256" key="2">
    <source>
        <dbReference type="SAM" id="SignalP"/>
    </source>
</evidence>
<keyword evidence="1" id="KW-0472">Membrane</keyword>
<sequence length="401" mass="45951">MYKLLFMLLFPCLRFLSIISFEMRCGYGEEGSNGTITVKVISREEIVLLLTKTTTDDQIAVCKYNEGRCKKQSQKYNSIYGKLNTTENVLEIIFQNLSRIHLGEMTLSDTGSVRISSYNASCYFNVYAKPRKINCTVKINSEEDNTFHVLCSASRIFPKAVCVFYKSSNGILQIISSRTVYQHTTIKEDETEYYESDCSVNLTFPDSRNFNITVKVFPNITKHSENIPFVTVSSMVLIIDRWNESNKTTAIVDVANLSRTTSLNHRDYSNVYNVQTDTLEKLKSEKTIVLNVWAIISTVVTFSIIMFFLVLFLGYRYITKLKSDSLSVTISTNLQNEEVMTLDNLDIYTINLNGKQDVEDVYCTIEEVWTQRLSFILAGCDKNISNITTEIVYNSPYFKIH</sequence>
<gene>
    <name evidence="4" type="primary">LOC129922990</name>
</gene>
<dbReference type="GeneID" id="129922990"/>
<name>A0A9W2YXW1_BIOGL</name>
<accession>A0A9W2YXW1</accession>
<dbReference type="AlphaFoldDB" id="A0A9W2YXW1"/>
<organism evidence="3 4">
    <name type="scientific">Biomphalaria glabrata</name>
    <name type="common">Bloodfluke planorb</name>
    <name type="synonym">Freshwater snail</name>
    <dbReference type="NCBI Taxonomy" id="6526"/>
    <lineage>
        <taxon>Eukaryota</taxon>
        <taxon>Metazoa</taxon>
        <taxon>Spiralia</taxon>
        <taxon>Lophotrochozoa</taxon>
        <taxon>Mollusca</taxon>
        <taxon>Gastropoda</taxon>
        <taxon>Heterobranchia</taxon>
        <taxon>Euthyneura</taxon>
        <taxon>Panpulmonata</taxon>
        <taxon>Hygrophila</taxon>
        <taxon>Lymnaeoidea</taxon>
        <taxon>Planorbidae</taxon>
        <taxon>Biomphalaria</taxon>
    </lineage>
</organism>
<feature type="signal peptide" evidence="2">
    <location>
        <begin position="1"/>
        <end position="28"/>
    </location>
</feature>
<evidence type="ECO:0000256" key="1">
    <source>
        <dbReference type="SAM" id="Phobius"/>
    </source>
</evidence>
<keyword evidence="2" id="KW-0732">Signal</keyword>
<proteinExistence type="predicted"/>
<keyword evidence="1" id="KW-0812">Transmembrane</keyword>
<dbReference type="Proteomes" id="UP001165740">
    <property type="component" value="Chromosome 14"/>
</dbReference>
<reference evidence="4" key="1">
    <citation type="submission" date="2025-08" db="UniProtKB">
        <authorList>
            <consortium name="RefSeq"/>
        </authorList>
    </citation>
    <scope>IDENTIFICATION</scope>
</reference>
<feature type="transmembrane region" description="Helical" evidence="1">
    <location>
        <begin position="292"/>
        <end position="315"/>
    </location>
</feature>